<accession>A0ACC0XJK7</accession>
<evidence type="ECO:0000313" key="1">
    <source>
        <dbReference type="EMBL" id="KAJ0018574.1"/>
    </source>
</evidence>
<proteinExistence type="predicted"/>
<dbReference type="EMBL" id="CM047747">
    <property type="protein sequence ID" value="KAJ0018574.1"/>
    <property type="molecule type" value="Genomic_DNA"/>
</dbReference>
<evidence type="ECO:0000313" key="2">
    <source>
        <dbReference type="Proteomes" id="UP001163603"/>
    </source>
</evidence>
<reference evidence="2" key="1">
    <citation type="journal article" date="2023" name="G3 (Bethesda)">
        <title>Genome assembly and association tests identify interacting loci associated with vigor, precocity, and sex in interspecific pistachio rootstocks.</title>
        <authorList>
            <person name="Palmer W."/>
            <person name="Jacygrad E."/>
            <person name="Sagayaradj S."/>
            <person name="Cavanaugh K."/>
            <person name="Han R."/>
            <person name="Bertier L."/>
            <person name="Beede B."/>
            <person name="Kafkas S."/>
            <person name="Golino D."/>
            <person name="Preece J."/>
            <person name="Michelmore R."/>
        </authorList>
    </citation>
    <scope>NUCLEOTIDE SEQUENCE [LARGE SCALE GENOMIC DNA]</scope>
</reference>
<protein>
    <submittedName>
        <fullName evidence="1">Uncharacterized protein</fullName>
    </submittedName>
</protein>
<gene>
    <name evidence="1" type="ORF">Pint_11209</name>
</gene>
<dbReference type="Proteomes" id="UP001163603">
    <property type="component" value="Chromosome 12"/>
</dbReference>
<keyword evidence="2" id="KW-1185">Reference proteome</keyword>
<name>A0ACC0XJK7_9ROSI</name>
<sequence>MPYKHWLSCTISDMPYKHCNLAELDSFLITLNAAAAASFIQYPPSKIELHEEKDELVAVPPQGQDDDRGINEDIKKLYRTALSNEWLTYDWDPDKISKYLTNSISENDNNALHIAAAADSHMVVRKLVKYTTKEDLAIQNGDGYTAFCLLAGSPWVGLAALMFDKNEKLPSIRGYDEMLPIHVAAQHGHKNMVKYLYEVSKDELTEKDRIELIRNLISRADLFALQLLKEHKELAIANLGYEWRRETALHILAGTPMMPPNLANQNQQGILKRYFNISVSDSDKLPAHEKLSPQTLELLHLLLKNVDYGDTWIDEVINVAVAQDNIELLSMIICHYPELICKVDGDTDTCGRIFCNAVWKRQKDIFKLLKKNVRPRFQRKLLQKVHQYKDDEGNNILHYAGMSPPSDKLDTISGVAFQLQQELLWFQVN</sequence>
<organism evidence="1 2">
    <name type="scientific">Pistacia integerrima</name>
    <dbReference type="NCBI Taxonomy" id="434235"/>
    <lineage>
        <taxon>Eukaryota</taxon>
        <taxon>Viridiplantae</taxon>
        <taxon>Streptophyta</taxon>
        <taxon>Embryophyta</taxon>
        <taxon>Tracheophyta</taxon>
        <taxon>Spermatophyta</taxon>
        <taxon>Magnoliopsida</taxon>
        <taxon>eudicotyledons</taxon>
        <taxon>Gunneridae</taxon>
        <taxon>Pentapetalae</taxon>
        <taxon>rosids</taxon>
        <taxon>malvids</taxon>
        <taxon>Sapindales</taxon>
        <taxon>Anacardiaceae</taxon>
        <taxon>Pistacia</taxon>
    </lineage>
</organism>
<comment type="caution">
    <text evidence="1">The sequence shown here is derived from an EMBL/GenBank/DDBJ whole genome shotgun (WGS) entry which is preliminary data.</text>
</comment>